<organism evidence="1 2">
    <name type="scientific">Mesorhizobium mediterraneum</name>
    <dbReference type="NCBI Taxonomy" id="43617"/>
    <lineage>
        <taxon>Bacteria</taxon>
        <taxon>Pseudomonadati</taxon>
        <taxon>Pseudomonadota</taxon>
        <taxon>Alphaproteobacteria</taxon>
        <taxon>Hyphomicrobiales</taxon>
        <taxon>Phyllobacteriaceae</taxon>
        <taxon>Mesorhizobium</taxon>
    </lineage>
</organism>
<dbReference type="EMBL" id="NPKI01000017">
    <property type="protein sequence ID" value="PAQ01547.1"/>
    <property type="molecule type" value="Genomic_DNA"/>
</dbReference>
<keyword evidence="2" id="KW-1185">Reference proteome</keyword>
<evidence type="ECO:0000313" key="2">
    <source>
        <dbReference type="Proteomes" id="UP000216215"/>
    </source>
</evidence>
<accession>A0AB36RBD2</accession>
<comment type="caution">
    <text evidence="1">The sequence shown here is derived from an EMBL/GenBank/DDBJ whole genome shotgun (WGS) entry which is preliminary data.</text>
</comment>
<gene>
    <name evidence="1" type="ORF">CIT25_16045</name>
</gene>
<dbReference type="AlphaFoldDB" id="A0AB36RBD2"/>
<proteinExistence type="predicted"/>
<reference evidence="2" key="1">
    <citation type="submission" date="2017-08" db="EMBL/GenBank/DDBJ databases">
        <title>Mesorhizobium wenxinae sp. nov., a novel rhizobial species isolated from root nodules of chickpea (Cicer arietinum L.).</title>
        <authorList>
            <person name="Zhang J."/>
        </authorList>
    </citation>
    <scope>NUCLEOTIDE SEQUENCE [LARGE SCALE GENOMIC DNA]</scope>
    <source>
        <strain evidence="2">USDA 3392</strain>
    </source>
</reference>
<sequence>MTAIAKVTSVVFADDVRREVSGKDILIGVFGGDVMVPALPTPMQIALWVQMDVKGKSVAVEVEITMPNGAPDGVSVRFDLQGEMDGSASISTPPIGTIVTSEGDIVVRFRMADGKDTFTEVARKKIRVAVPSPT</sequence>
<dbReference type="Proteomes" id="UP000216215">
    <property type="component" value="Unassembled WGS sequence"/>
</dbReference>
<evidence type="ECO:0000313" key="1">
    <source>
        <dbReference type="EMBL" id="PAQ01547.1"/>
    </source>
</evidence>
<dbReference type="RefSeq" id="WP_095485490.1">
    <property type="nucleotide sequence ID" value="NZ_CP088151.1"/>
</dbReference>
<protein>
    <submittedName>
        <fullName evidence="1">Uncharacterized protein</fullName>
    </submittedName>
</protein>
<name>A0AB36RBD2_9HYPH</name>